<keyword evidence="1" id="KW-0472">Membrane</keyword>
<keyword evidence="3" id="KW-1185">Reference proteome</keyword>
<feature type="transmembrane region" description="Helical" evidence="1">
    <location>
        <begin position="88"/>
        <end position="108"/>
    </location>
</feature>
<accession>E4WYY3</accession>
<dbReference type="AlphaFoldDB" id="E4WYY3"/>
<reference evidence="2" key="1">
    <citation type="journal article" date="2010" name="Science">
        <title>Plasticity of animal genome architecture unmasked by rapid evolution of a pelagic tunicate.</title>
        <authorList>
            <person name="Denoeud F."/>
            <person name="Henriet S."/>
            <person name="Mungpakdee S."/>
            <person name="Aury J.M."/>
            <person name="Da Silva C."/>
            <person name="Brinkmann H."/>
            <person name="Mikhaleva J."/>
            <person name="Olsen L.C."/>
            <person name="Jubin C."/>
            <person name="Canestro C."/>
            <person name="Bouquet J.M."/>
            <person name="Danks G."/>
            <person name="Poulain J."/>
            <person name="Campsteijn C."/>
            <person name="Adamski M."/>
            <person name="Cross I."/>
            <person name="Yadetie F."/>
            <person name="Muffato M."/>
            <person name="Louis A."/>
            <person name="Butcher S."/>
            <person name="Tsagkogeorga G."/>
            <person name="Konrad A."/>
            <person name="Singh S."/>
            <person name="Jensen M.F."/>
            <person name="Cong E.H."/>
            <person name="Eikeseth-Otteraa H."/>
            <person name="Noel B."/>
            <person name="Anthouard V."/>
            <person name="Porcel B.M."/>
            <person name="Kachouri-Lafond R."/>
            <person name="Nishino A."/>
            <person name="Ugolini M."/>
            <person name="Chourrout P."/>
            <person name="Nishida H."/>
            <person name="Aasland R."/>
            <person name="Huzurbazar S."/>
            <person name="Westhof E."/>
            <person name="Delsuc F."/>
            <person name="Lehrach H."/>
            <person name="Reinhardt R."/>
            <person name="Weissenbach J."/>
            <person name="Roy S.W."/>
            <person name="Artiguenave F."/>
            <person name="Postlethwait J.H."/>
            <person name="Manak J.R."/>
            <person name="Thompson E.M."/>
            <person name="Jaillon O."/>
            <person name="Du Pasquier L."/>
            <person name="Boudinot P."/>
            <person name="Liberles D.A."/>
            <person name="Volff J.N."/>
            <person name="Philippe H."/>
            <person name="Lenhard B."/>
            <person name="Roest Crollius H."/>
            <person name="Wincker P."/>
            <person name="Chourrout D."/>
        </authorList>
    </citation>
    <scope>NUCLEOTIDE SEQUENCE [LARGE SCALE GENOMIC DNA]</scope>
</reference>
<dbReference type="Proteomes" id="UP000001307">
    <property type="component" value="Unassembled WGS sequence"/>
</dbReference>
<evidence type="ECO:0000313" key="2">
    <source>
        <dbReference type="EMBL" id="CBY22899.1"/>
    </source>
</evidence>
<sequence>MSVQNINNEFLNATVATITEIAYAVNQTSNETLAGKTMIDFEWFDDSENITSTFNSTGNDTVDGRTMFYYPGMTHNVPAMKEENATSFMIVLLTIVIIVICASIYKFYVVPNRRTRATNTDTESKFRLMENELEHQHEDRI</sequence>
<protein>
    <submittedName>
        <fullName evidence="2">Uncharacterized protein</fullName>
    </submittedName>
</protein>
<organism evidence="2">
    <name type="scientific">Oikopleura dioica</name>
    <name type="common">Tunicate</name>
    <dbReference type="NCBI Taxonomy" id="34765"/>
    <lineage>
        <taxon>Eukaryota</taxon>
        <taxon>Metazoa</taxon>
        <taxon>Chordata</taxon>
        <taxon>Tunicata</taxon>
        <taxon>Appendicularia</taxon>
        <taxon>Copelata</taxon>
        <taxon>Oikopleuridae</taxon>
        <taxon>Oikopleura</taxon>
    </lineage>
</organism>
<dbReference type="InParanoid" id="E4WYY3"/>
<proteinExistence type="predicted"/>
<gene>
    <name evidence="2" type="ORF">GSOID_T00013677001</name>
</gene>
<keyword evidence="1" id="KW-0812">Transmembrane</keyword>
<dbReference type="EMBL" id="FN653019">
    <property type="protein sequence ID" value="CBY22899.1"/>
    <property type="molecule type" value="Genomic_DNA"/>
</dbReference>
<evidence type="ECO:0000313" key="3">
    <source>
        <dbReference type="Proteomes" id="UP000001307"/>
    </source>
</evidence>
<name>E4WYY3_OIKDI</name>
<keyword evidence="1" id="KW-1133">Transmembrane helix</keyword>
<evidence type="ECO:0000256" key="1">
    <source>
        <dbReference type="SAM" id="Phobius"/>
    </source>
</evidence>